<feature type="region of interest" description="Disordered" evidence="1">
    <location>
        <begin position="165"/>
        <end position="184"/>
    </location>
</feature>
<name>A0AAU9NCZ2_9ASTR</name>
<gene>
    <name evidence="2" type="ORF">LVIROSA_LOCUS19182</name>
</gene>
<organism evidence="2 3">
    <name type="scientific">Lactuca virosa</name>
    <dbReference type="NCBI Taxonomy" id="75947"/>
    <lineage>
        <taxon>Eukaryota</taxon>
        <taxon>Viridiplantae</taxon>
        <taxon>Streptophyta</taxon>
        <taxon>Embryophyta</taxon>
        <taxon>Tracheophyta</taxon>
        <taxon>Spermatophyta</taxon>
        <taxon>Magnoliopsida</taxon>
        <taxon>eudicotyledons</taxon>
        <taxon>Gunneridae</taxon>
        <taxon>Pentapetalae</taxon>
        <taxon>asterids</taxon>
        <taxon>campanulids</taxon>
        <taxon>Asterales</taxon>
        <taxon>Asteraceae</taxon>
        <taxon>Cichorioideae</taxon>
        <taxon>Cichorieae</taxon>
        <taxon>Lactucinae</taxon>
        <taxon>Lactuca</taxon>
    </lineage>
</organism>
<dbReference type="Proteomes" id="UP001157418">
    <property type="component" value="Unassembled WGS sequence"/>
</dbReference>
<feature type="region of interest" description="Disordered" evidence="1">
    <location>
        <begin position="1"/>
        <end position="32"/>
    </location>
</feature>
<keyword evidence="3" id="KW-1185">Reference proteome</keyword>
<feature type="compositionally biased region" description="Acidic residues" evidence="1">
    <location>
        <begin position="170"/>
        <end position="180"/>
    </location>
</feature>
<dbReference type="PANTHER" id="PTHR37256">
    <property type="entry name" value="E1A-BINDING PROTEIN P400-LIKE"/>
    <property type="match status" value="1"/>
</dbReference>
<evidence type="ECO:0008006" key="4">
    <source>
        <dbReference type="Google" id="ProtNLM"/>
    </source>
</evidence>
<reference evidence="2 3" key="1">
    <citation type="submission" date="2022-01" db="EMBL/GenBank/DDBJ databases">
        <authorList>
            <person name="Xiong W."/>
            <person name="Schranz E."/>
        </authorList>
    </citation>
    <scope>NUCLEOTIDE SEQUENCE [LARGE SCALE GENOMIC DNA]</scope>
</reference>
<accession>A0AAU9NCZ2</accession>
<proteinExistence type="predicted"/>
<protein>
    <recommendedName>
        <fullName evidence="4">BZIP domain-containing protein</fullName>
    </recommendedName>
</protein>
<dbReference type="AlphaFoldDB" id="A0AAU9NCZ2"/>
<evidence type="ECO:0000313" key="3">
    <source>
        <dbReference type="Proteomes" id="UP001157418"/>
    </source>
</evidence>
<comment type="caution">
    <text evidence="2">The sequence shown here is derived from an EMBL/GenBank/DDBJ whole genome shotgun (WGS) entry which is preliminary data.</text>
</comment>
<sequence>MEIEKVDNNTQQSKKQVRRRLQTNKPYKDRLLNMAEARREIATALKFHRASMKQQEGNYVLQQHPPPESNSRLFPATTTAANSYLWSYSGLPFPPPIPPPLHQENLNFVLPTQTLGLNLNFQDFSNLKTPMAVYSSSSASSSPSTSSTAAKEVAAVSSCGGVLVNRSPAYDDDGDDDNDDEYHPFDQVMEFPPWLINANESSCLQQFYDHQFSDQYSPDPALPCMDIGEIEGMDGEWLA</sequence>
<dbReference type="EMBL" id="CAKMRJ010003334">
    <property type="protein sequence ID" value="CAH1432538.1"/>
    <property type="molecule type" value="Genomic_DNA"/>
</dbReference>
<evidence type="ECO:0000313" key="2">
    <source>
        <dbReference type="EMBL" id="CAH1432538.1"/>
    </source>
</evidence>
<evidence type="ECO:0000256" key="1">
    <source>
        <dbReference type="SAM" id="MobiDB-lite"/>
    </source>
</evidence>
<dbReference type="PANTHER" id="PTHR37256:SF1">
    <property type="entry name" value="MYB-LIKE PROTEIN A"/>
    <property type="match status" value="1"/>
</dbReference>